<gene>
    <name evidence="3" type="ORF">EYS42_01860</name>
</gene>
<dbReference type="GO" id="GO:0003723">
    <property type="term" value="F:RNA binding"/>
    <property type="evidence" value="ECO:0007669"/>
    <property type="project" value="InterPro"/>
</dbReference>
<sequence>MSEQPLRPAGSPPSLTPEVAYHPPPDAGLELLHEDAQVLVVHKPAGLLSVPGRGDDRQDCLIHRVQRRFPEAQTVHRLDMATSGLVMLARGDEAQRTLSALFRDRRVTKQYVALVHGLVEPDEGEISLPLITDWPRRPMQKVCPDTGKPSLTRFKVLARDLAQGRTRVALEPVTGRTHQLRVHLLAIGHPIVGDPLYGPDAFAEAERLCLHAEHLSWPDLADVTSGLVISCVRGADF</sequence>
<evidence type="ECO:0000313" key="4">
    <source>
        <dbReference type="Proteomes" id="UP000292120"/>
    </source>
</evidence>
<protein>
    <submittedName>
        <fullName evidence="3">RNA pseudouridine synthase</fullName>
    </submittedName>
</protein>
<dbReference type="PANTHER" id="PTHR21600:SF89">
    <property type="entry name" value="RIBOSOMAL LARGE SUBUNIT PSEUDOURIDINE SYNTHASE A"/>
    <property type="match status" value="1"/>
</dbReference>
<keyword evidence="4" id="KW-1185">Reference proteome</keyword>
<evidence type="ECO:0000256" key="1">
    <source>
        <dbReference type="SAM" id="MobiDB-lite"/>
    </source>
</evidence>
<evidence type="ECO:0000313" key="3">
    <source>
        <dbReference type="EMBL" id="TBO34206.1"/>
    </source>
</evidence>
<organism evidence="3 4">
    <name type="scientific">Aquabacterium lacunae</name>
    <dbReference type="NCBI Taxonomy" id="2528630"/>
    <lineage>
        <taxon>Bacteria</taxon>
        <taxon>Pseudomonadati</taxon>
        <taxon>Pseudomonadota</taxon>
        <taxon>Betaproteobacteria</taxon>
        <taxon>Burkholderiales</taxon>
        <taxon>Aquabacterium</taxon>
    </lineage>
</organism>
<dbReference type="EMBL" id="SIXI01000001">
    <property type="protein sequence ID" value="TBO34206.1"/>
    <property type="molecule type" value="Genomic_DNA"/>
</dbReference>
<dbReference type="InterPro" id="IPR050188">
    <property type="entry name" value="RluA_PseudoU_synthase"/>
</dbReference>
<dbReference type="GO" id="GO:0140098">
    <property type="term" value="F:catalytic activity, acting on RNA"/>
    <property type="evidence" value="ECO:0007669"/>
    <property type="project" value="UniProtKB-ARBA"/>
</dbReference>
<accession>A0A4V2JG05</accession>
<dbReference type="PANTHER" id="PTHR21600">
    <property type="entry name" value="MITOCHONDRIAL RNA PSEUDOURIDINE SYNTHASE"/>
    <property type="match status" value="1"/>
</dbReference>
<dbReference type="InterPro" id="IPR006224">
    <property type="entry name" value="PsdUridine_synth_RluA-like_CS"/>
</dbReference>
<dbReference type="OrthoDB" id="9785808at2"/>
<dbReference type="PROSITE" id="PS01129">
    <property type="entry name" value="PSI_RLU"/>
    <property type="match status" value="1"/>
</dbReference>
<dbReference type="CDD" id="cd02869">
    <property type="entry name" value="PseudoU_synth_RluA_like"/>
    <property type="match status" value="1"/>
</dbReference>
<dbReference type="GO" id="GO:0009982">
    <property type="term" value="F:pseudouridine synthase activity"/>
    <property type="evidence" value="ECO:0007669"/>
    <property type="project" value="InterPro"/>
</dbReference>
<name>A0A4V2JG05_9BURK</name>
<dbReference type="InterPro" id="IPR006145">
    <property type="entry name" value="PsdUridine_synth_RsuA/RluA"/>
</dbReference>
<dbReference type="AlphaFoldDB" id="A0A4V2JG05"/>
<comment type="caution">
    <text evidence="3">The sequence shown here is derived from an EMBL/GenBank/DDBJ whole genome shotgun (WGS) entry which is preliminary data.</text>
</comment>
<dbReference type="Gene3D" id="3.30.2350.10">
    <property type="entry name" value="Pseudouridine synthase"/>
    <property type="match status" value="1"/>
</dbReference>
<dbReference type="InterPro" id="IPR020103">
    <property type="entry name" value="PsdUridine_synth_cat_dom_sf"/>
</dbReference>
<dbReference type="GO" id="GO:0000455">
    <property type="term" value="P:enzyme-directed rRNA pseudouridine synthesis"/>
    <property type="evidence" value="ECO:0007669"/>
    <property type="project" value="TreeGrafter"/>
</dbReference>
<proteinExistence type="predicted"/>
<dbReference type="Proteomes" id="UP000292120">
    <property type="component" value="Unassembled WGS sequence"/>
</dbReference>
<feature type="domain" description="Pseudouridine synthase RsuA/RluA-like" evidence="2">
    <location>
        <begin position="37"/>
        <end position="185"/>
    </location>
</feature>
<reference evidence="3 4" key="1">
    <citation type="submission" date="2019-02" db="EMBL/GenBank/DDBJ databases">
        <title>Aquabacterium sp. strain KMB7.</title>
        <authorList>
            <person name="Chen W.-M."/>
        </authorList>
    </citation>
    <scope>NUCLEOTIDE SEQUENCE [LARGE SCALE GENOMIC DNA]</scope>
    <source>
        <strain evidence="3 4">KMB7</strain>
    </source>
</reference>
<dbReference type="Pfam" id="PF00849">
    <property type="entry name" value="PseudoU_synth_2"/>
    <property type="match status" value="1"/>
</dbReference>
<evidence type="ECO:0000259" key="2">
    <source>
        <dbReference type="Pfam" id="PF00849"/>
    </source>
</evidence>
<dbReference type="RefSeq" id="WP_130966156.1">
    <property type="nucleotide sequence ID" value="NZ_SIXI01000001.1"/>
</dbReference>
<dbReference type="SUPFAM" id="SSF55120">
    <property type="entry name" value="Pseudouridine synthase"/>
    <property type="match status" value="1"/>
</dbReference>
<feature type="region of interest" description="Disordered" evidence="1">
    <location>
        <begin position="1"/>
        <end position="27"/>
    </location>
</feature>